<dbReference type="WBParaSite" id="EVEC_0001087501-mRNA-1">
    <property type="protein sequence ID" value="EVEC_0001087501-mRNA-1"/>
    <property type="gene ID" value="EVEC_0001087501"/>
</dbReference>
<gene>
    <name evidence="1" type="ORF">EVEC_LOCUS10200</name>
</gene>
<proteinExistence type="predicted"/>
<sequence length="133" mass="14725">MKPEVAKKNNNNSIKGHLYYAGGFRLVPVCYDNYDEHCLLGFGVTGRRHGDRESAEESVLNCIRIHGDSMSYVGQLESVELDRRLEVDNLSTRVGNFRIASVVITVLTVSAGGPFISLRASKRVVAAWIAALW</sequence>
<name>A0A0N4VJ54_ENTVE</name>
<keyword evidence="2" id="KW-1185">Reference proteome</keyword>
<dbReference type="EMBL" id="UXUI01010628">
    <property type="protein sequence ID" value="VDD95449.1"/>
    <property type="molecule type" value="Genomic_DNA"/>
</dbReference>
<protein>
    <submittedName>
        <fullName evidence="3">Transmembrane protein</fullName>
    </submittedName>
</protein>
<organism evidence="3">
    <name type="scientific">Enterobius vermicularis</name>
    <name type="common">Human pinworm</name>
    <dbReference type="NCBI Taxonomy" id="51028"/>
    <lineage>
        <taxon>Eukaryota</taxon>
        <taxon>Metazoa</taxon>
        <taxon>Ecdysozoa</taxon>
        <taxon>Nematoda</taxon>
        <taxon>Chromadorea</taxon>
        <taxon>Rhabditida</taxon>
        <taxon>Spirurina</taxon>
        <taxon>Oxyuridomorpha</taxon>
        <taxon>Oxyuroidea</taxon>
        <taxon>Oxyuridae</taxon>
        <taxon>Enterobius</taxon>
    </lineage>
</organism>
<reference evidence="1 2" key="2">
    <citation type="submission" date="2018-10" db="EMBL/GenBank/DDBJ databases">
        <authorList>
            <consortium name="Pathogen Informatics"/>
        </authorList>
    </citation>
    <scope>NUCLEOTIDE SEQUENCE [LARGE SCALE GENOMIC DNA]</scope>
</reference>
<evidence type="ECO:0000313" key="3">
    <source>
        <dbReference type="WBParaSite" id="EVEC_0001087501-mRNA-1"/>
    </source>
</evidence>
<accession>A0A0N4VJ54</accession>
<reference evidence="3" key="1">
    <citation type="submission" date="2017-02" db="UniProtKB">
        <authorList>
            <consortium name="WormBaseParasite"/>
        </authorList>
    </citation>
    <scope>IDENTIFICATION</scope>
</reference>
<evidence type="ECO:0000313" key="1">
    <source>
        <dbReference type="EMBL" id="VDD95449.1"/>
    </source>
</evidence>
<dbReference type="AlphaFoldDB" id="A0A0N4VJ54"/>
<dbReference type="Proteomes" id="UP000274131">
    <property type="component" value="Unassembled WGS sequence"/>
</dbReference>
<evidence type="ECO:0000313" key="2">
    <source>
        <dbReference type="Proteomes" id="UP000274131"/>
    </source>
</evidence>